<evidence type="ECO:0000256" key="14">
    <source>
        <dbReference type="SAM" id="Coils"/>
    </source>
</evidence>
<comment type="subcellular location">
    <subcellularLocation>
        <location evidence="2">Chromosome</location>
    </subcellularLocation>
    <subcellularLocation>
        <location evidence="1">Nucleus</location>
    </subcellularLocation>
</comment>
<evidence type="ECO:0000259" key="17">
    <source>
        <dbReference type="PROSITE" id="PS50812"/>
    </source>
</evidence>
<keyword evidence="6" id="KW-0862">Zinc</keyword>
<feature type="domain" description="MYND-type" evidence="18">
    <location>
        <begin position="1293"/>
        <end position="1327"/>
    </location>
</feature>
<evidence type="ECO:0000256" key="1">
    <source>
        <dbReference type="ARBA" id="ARBA00004123"/>
    </source>
</evidence>
<dbReference type="GO" id="GO:0008270">
    <property type="term" value="F:zinc ion binding"/>
    <property type="evidence" value="ECO:0007669"/>
    <property type="project" value="UniProtKB-KW"/>
</dbReference>
<evidence type="ECO:0000259" key="18">
    <source>
        <dbReference type="PROSITE" id="PS50865"/>
    </source>
</evidence>
<evidence type="ECO:0000256" key="13">
    <source>
        <dbReference type="PROSITE-ProRule" id="PRU00134"/>
    </source>
</evidence>
<dbReference type="EMBL" id="CAJVCH010352368">
    <property type="protein sequence ID" value="CAG7815783.1"/>
    <property type="molecule type" value="Genomic_DNA"/>
</dbReference>
<dbReference type="InterPro" id="IPR056987">
    <property type="entry name" value="ZMYND8_CC"/>
</dbReference>
<keyword evidence="10" id="KW-0804">Transcription</keyword>
<feature type="compositionally biased region" description="Acidic residues" evidence="15">
    <location>
        <begin position="139"/>
        <end position="166"/>
    </location>
</feature>
<dbReference type="Proteomes" id="UP000708208">
    <property type="component" value="Unassembled WGS sequence"/>
</dbReference>
<evidence type="ECO:0000256" key="11">
    <source>
        <dbReference type="ARBA" id="ARBA00023242"/>
    </source>
</evidence>
<evidence type="ECO:0000256" key="10">
    <source>
        <dbReference type="ARBA" id="ARBA00023163"/>
    </source>
</evidence>
<keyword evidence="11" id="KW-0539">Nucleus</keyword>
<gene>
    <name evidence="19" type="ORF">AFUS01_LOCUS26437</name>
</gene>
<feature type="region of interest" description="Disordered" evidence="15">
    <location>
        <begin position="117"/>
        <end position="297"/>
    </location>
</feature>
<dbReference type="Pfam" id="PF24324">
    <property type="entry name" value="MYND_ZMYND11_ZMYD8"/>
    <property type="match status" value="1"/>
</dbReference>
<feature type="compositionally biased region" description="Polar residues" evidence="15">
    <location>
        <begin position="635"/>
        <end position="657"/>
    </location>
</feature>
<dbReference type="InterPro" id="IPR001487">
    <property type="entry name" value="Bromodomain"/>
</dbReference>
<dbReference type="SMART" id="SM00293">
    <property type="entry name" value="PWWP"/>
    <property type="match status" value="1"/>
</dbReference>
<keyword evidence="8" id="KW-0805">Transcription regulation</keyword>
<feature type="compositionally biased region" description="Acidic residues" evidence="15">
    <location>
        <begin position="704"/>
        <end position="719"/>
    </location>
</feature>
<dbReference type="InterPro" id="IPR000313">
    <property type="entry name" value="PWWP_dom"/>
</dbReference>
<dbReference type="PROSITE" id="PS50865">
    <property type="entry name" value="ZF_MYND_2"/>
    <property type="match status" value="1"/>
</dbReference>
<feature type="compositionally biased region" description="Polar residues" evidence="15">
    <location>
        <begin position="764"/>
        <end position="785"/>
    </location>
</feature>
<protein>
    <recommendedName>
        <fullName evidence="21">Protein kinase C-binding protein 1</fullName>
    </recommendedName>
</protein>
<dbReference type="InterPro" id="IPR002893">
    <property type="entry name" value="Znf_MYND"/>
</dbReference>
<evidence type="ECO:0000256" key="5">
    <source>
        <dbReference type="ARBA" id="ARBA00022771"/>
    </source>
</evidence>
<keyword evidence="14" id="KW-0175">Coiled coil</keyword>
<keyword evidence="7" id="KW-0156">Chromatin regulator</keyword>
<keyword evidence="4" id="KW-0479">Metal-binding</keyword>
<dbReference type="CDD" id="cd15538">
    <property type="entry name" value="PHD_PRKCBP1"/>
    <property type="match status" value="1"/>
</dbReference>
<evidence type="ECO:0000259" key="16">
    <source>
        <dbReference type="PROSITE" id="PS50014"/>
    </source>
</evidence>
<dbReference type="Pfam" id="PF23460">
    <property type="entry name" value="ZMYND8_CC"/>
    <property type="match status" value="1"/>
</dbReference>
<dbReference type="PROSITE" id="PS50014">
    <property type="entry name" value="BROMODOMAIN_2"/>
    <property type="match status" value="1"/>
</dbReference>
<dbReference type="FunFam" id="6.10.140.2220:FF:000002">
    <property type="entry name" value="Protein kinase C-binding protein 1 isoform C"/>
    <property type="match status" value="1"/>
</dbReference>
<evidence type="ECO:0000256" key="12">
    <source>
        <dbReference type="PROSITE-ProRule" id="PRU00035"/>
    </source>
</evidence>
<dbReference type="PANTHER" id="PTHR46453:SF5">
    <property type="entry name" value="PROTEIN KINASE C-BINDING PROTEIN 1 ISOFORM X1"/>
    <property type="match status" value="1"/>
</dbReference>
<feature type="compositionally biased region" description="Acidic residues" evidence="15">
    <location>
        <begin position="180"/>
        <end position="221"/>
    </location>
</feature>
<comment type="caution">
    <text evidence="19">The sequence shown here is derived from an EMBL/GenBank/DDBJ whole genome shotgun (WGS) entry which is preliminary data.</text>
</comment>
<accession>A0A8J2KFF7</accession>
<feature type="compositionally biased region" description="Basic and acidic residues" evidence="15">
    <location>
        <begin position="722"/>
        <end position="734"/>
    </location>
</feature>
<evidence type="ECO:0000256" key="7">
    <source>
        <dbReference type="ARBA" id="ARBA00022853"/>
    </source>
</evidence>
<evidence type="ECO:0000256" key="6">
    <source>
        <dbReference type="ARBA" id="ARBA00022833"/>
    </source>
</evidence>
<dbReference type="InterPro" id="IPR044075">
    <property type="entry name" value="PRKCBP1_PHD"/>
</dbReference>
<organism evidence="19 20">
    <name type="scientific">Allacma fusca</name>
    <dbReference type="NCBI Taxonomy" id="39272"/>
    <lineage>
        <taxon>Eukaryota</taxon>
        <taxon>Metazoa</taxon>
        <taxon>Ecdysozoa</taxon>
        <taxon>Arthropoda</taxon>
        <taxon>Hexapoda</taxon>
        <taxon>Collembola</taxon>
        <taxon>Symphypleona</taxon>
        <taxon>Sminthuridae</taxon>
        <taxon>Allacma</taxon>
    </lineage>
</organism>
<feature type="domain" description="PWWP" evidence="17">
    <location>
        <begin position="503"/>
        <end position="553"/>
    </location>
</feature>
<dbReference type="GO" id="GO:0005694">
    <property type="term" value="C:chromosome"/>
    <property type="evidence" value="ECO:0007669"/>
    <property type="project" value="UniProtKB-SubCell"/>
</dbReference>
<sequence>MCLKREEEATGPLFPPLTSYSASRATLQLNLLVCFRICKSQQLARSSSSPVPSSLKKLKAYIRKSSGGSQPHGHNYFVEQRPDIDNRLRRGEILTEELQRRAAGAEVKEICSKMEANLDGDGEVGSNDGDTMPQLEASVEPDLDEDEEFEGEEDEEDGDGDDEGVEPDLVIQTEGGKDEEMVEEEEEEVDEEEEDAEIEMETAETEEGGEEEEEEDEEDYENSGNPGEVQNTLEESNEGEDTKEEDERKGSSDEPGQEMDIVITRKRSASLSSSEEGPKRKQGRSAVGISGEQHKGATDRTHDRYCWVCHKDGVYFNCKICPRSYHMRCICLPDYPEPTLPEGDGTSKVCICPECVVVMNAEEVDKRSEAMKQLSMDQLINMLKQICGRMKLTPGAEPFLKPVQPSDACDYFEYIVYPMDIQTLEKNIKQRQYGSTEAFLADAQWIVHNSIIFNSSSSPYTASAKRILKVCKQELSEIETCPECYTNAHTKSETWFVEACKRPHILVWAKLKGFPFWPAKAMKIKDDQVDVRFFGQHDRAWVNLKDCFLYSEEMPAAAPKKNTALLSAIEELNTHIARLTEAHGDVLLAKVKTPLGRELSTSEIQRLLPKFKPEEIPPKATSPVGDKEKDKGSKMTITISSIKTNPTIVSNSLNEGSSAAEKQKPNNKLKRASVTPSADVGPTTRSGKAVNATTVTEPSAQVSEADEEAVLEETEEPASVEETNKDEKLTKKELDDDFESRVPSGEILASALGLRRITRKVSHSDSGTMSPGQNKTETEKSTNVISADKRNVRAAKSTSNEDDSDSGPPTQVGRKSTVTRETPQLIPGVQIKSEPVDPVENELSEGMDQDDQEEKTELPTARSKAQDFMEHISTQAQTKPGYRFNISKDISISAIGQDSDQLEDNNNLAGNRARKSFGMSQQSVTVNHAGTVQRPSLTVQPSNKQTTQNSTQQQANPRPRLNQALQQQQPPIHHQQQQSVSRFLQSNKDIRSLTRMLKPAMSPANSNKVSAPGGVPRPNRAVPGAIQMSSLRGNNSILHKLAKEGSFKQQPIVVDSTSLRVDNINQFSITPGNQLQKVGSAIQVNQSVQGAITLPGGTITVTPLSHQGGNGNYANNISINGDRSGLSVPLKPGGSNKTNSNGLPISIVDSNSSSPAVTATPVLKSVGKSNSQGQGSRKITNMVPPSVVATVQGLQRNVNELIRVAAEAIAVDMVEHSANKNNEGDKGSKLDCDKLILKHTKELTDMRLNHELMMRELRSNMDSEKKRALQDLRRQLENEKHKAVEEAKKKQWCAQCFREALFYCCWNTSYCGYTCQEEHWPTHMATCTQNASGNSSSMSSNVASSTTVQSLPETATSISLRDIRRRRYTFVAFLL</sequence>
<feature type="compositionally biased region" description="Polar residues" evidence="15">
    <location>
        <begin position="683"/>
        <end position="702"/>
    </location>
</feature>
<evidence type="ECO:0000313" key="20">
    <source>
        <dbReference type="Proteomes" id="UP000708208"/>
    </source>
</evidence>
<evidence type="ECO:0000256" key="8">
    <source>
        <dbReference type="ARBA" id="ARBA00023015"/>
    </source>
</evidence>
<dbReference type="PANTHER" id="PTHR46453">
    <property type="entry name" value="PROTEIN KINASE C-BINDING PROTEIN 1"/>
    <property type="match status" value="1"/>
</dbReference>
<dbReference type="PROSITE" id="PS01360">
    <property type="entry name" value="ZF_MYND_1"/>
    <property type="match status" value="1"/>
</dbReference>
<reference evidence="19" key="1">
    <citation type="submission" date="2021-06" db="EMBL/GenBank/DDBJ databases">
        <authorList>
            <person name="Hodson N. C."/>
            <person name="Mongue J. A."/>
            <person name="Jaron S. K."/>
        </authorList>
    </citation>
    <scope>NUCLEOTIDE SEQUENCE</scope>
</reference>
<name>A0A8J2KFF7_9HEXA</name>
<dbReference type="GO" id="GO:0003714">
    <property type="term" value="F:transcription corepressor activity"/>
    <property type="evidence" value="ECO:0007669"/>
    <property type="project" value="TreeGrafter"/>
</dbReference>
<dbReference type="OrthoDB" id="298344at2759"/>
<dbReference type="InterPro" id="IPR057053">
    <property type="entry name" value="MYND_ZMYND11_ZMYD8"/>
</dbReference>
<feature type="compositionally biased region" description="Polar residues" evidence="15">
    <location>
        <begin position="807"/>
        <end position="822"/>
    </location>
</feature>
<dbReference type="Pfam" id="PF00855">
    <property type="entry name" value="PWWP"/>
    <property type="match status" value="1"/>
</dbReference>
<evidence type="ECO:0000313" key="19">
    <source>
        <dbReference type="EMBL" id="CAG7815783.1"/>
    </source>
</evidence>
<keyword evidence="3" id="KW-0158">Chromosome</keyword>
<feature type="compositionally biased region" description="Low complexity" evidence="15">
    <location>
        <begin position="940"/>
        <end position="957"/>
    </location>
</feature>
<feature type="compositionally biased region" description="Acidic residues" evidence="15">
    <location>
        <begin position="837"/>
        <end position="854"/>
    </location>
</feature>
<feature type="region of interest" description="Disordered" evidence="15">
    <location>
        <begin position="931"/>
        <end position="982"/>
    </location>
</feature>
<dbReference type="Pfam" id="PF00439">
    <property type="entry name" value="Bromodomain"/>
    <property type="match status" value="1"/>
</dbReference>
<evidence type="ECO:0000256" key="3">
    <source>
        <dbReference type="ARBA" id="ARBA00022454"/>
    </source>
</evidence>
<feature type="domain" description="Bromo" evidence="16">
    <location>
        <begin position="391"/>
        <end position="461"/>
    </location>
</feature>
<feature type="coiled-coil region" evidence="14">
    <location>
        <begin position="1262"/>
        <end position="1289"/>
    </location>
</feature>
<evidence type="ECO:0000256" key="9">
    <source>
        <dbReference type="ARBA" id="ARBA00023117"/>
    </source>
</evidence>
<keyword evidence="5 13" id="KW-0863">Zinc-finger</keyword>
<keyword evidence="9 12" id="KW-0103">Bromodomain</keyword>
<feature type="region of interest" description="Disordered" evidence="15">
    <location>
        <begin position="760"/>
        <end position="863"/>
    </location>
</feature>
<dbReference type="CDD" id="cd20160">
    <property type="entry name" value="PWWP_PRKCBP1"/>
    <property type="match status" value="1"/>
</dbReference>
<evidence type="ECO:0000256" key="15">
    <source>
        <dbReference type="SAM" id="MobiDB-lite"/>
    </source>
</evidence>
<feature type="compositionally biased region" description="Acidic residues" evidence="15">
    <location>
        <begin position="235"/>
        <end position="244"/>
    </location>
</feature>
<keyword evidence="20" id="KW-1185">Reference proteome</keyword>
<dbReference type="PROSITE" id="PS50812">
    <property type="entry name" value="PWWP"/>
    <property type="match status" value="1"/>
</dbReference>
<dbReference type="GO" id="GO:0140006">
    <property type="term" value="F:histone H3 reader activity"/>
    <property type="evidence" value="ECO:0007669"/>
    <property type="project" value="UniProtKB-ARBA"/>
</dbReference>
<evidence type="ECO:0000256" key="2">
    <source>
        <dbReference type="ARBA" id="ARBA00004286"/>
    </source>
</evidence>
<feature type="compositionally biased region" description="Polar residues" evidence="15">
    <location>
        <begin position="222"/>
        <end position="234"/>
    </location>
</feature>
<evidence type="ECO:0008006" key="21">
    <source>
        <dbReference type="Google" id="ProtNLM"/>
    </source>
</evidence>
<feature type="compositionally biased region" description="Low complexity" evidence="15">
    <location>
        <begin position="966"/>
        <end position="978"/>
    </location>
</feature>
<dbReference type="GO" id="GO:0005737">
    <property type="term" value="C:cytoplasm"/>
    <property type="evidence" value="ECO:0007669"/>
    <property type="project" value="TreeGrafter"/>
</dbReference>
<proteinExistence type="predicted"/>
<dbReference type="GO" id="GO:0005634">
    <property type="term" value="C:nucleus"/>
    <property type="evidence" value="ECO:0007669"/>
    <property type="project" value="UniProtKB-SubCell"/>
</dbReference>
<feature type="region of interest" description="Disordered" evidence="15">
    <location>
        <begin position="611"/>
        <end position="739"/>
    </location>
</feature>
<evidence type="ECO:0000256" key="4">
    <source>
        <dbReference type="ARBA" id="ARBA00022723"/>
    </source>
</evidence>
<dbReference type="SMART" id="SM00297">
    <property type="entry name" value="BROMO"/>
    <property type="match status" value="1"/>
</dbReference>